<dbReference type="PANTHER" id="PTHR13271">
    <property type="entry name" value="UNCHARACTERIZED PUTATIVE METHYLTRANSFERASE"/>
    <property type="match status" value="1"/>
</dbReference>
<keyword evidence="5" id="KW-1185">Reference proteome</keyword>
<evidence type="ECO:0000256" key="1">
    <source>
        <dbReference type="ARBA" id="ARBA00022603"/>
    </source>
</evidence>
<gene>
    <name evidence="4" type="ORF">DVH24_023191</name>
</gene>
<dbReference type="InterPro" id="IPR050600">
    <property type="entry name" value="SETD3_SETD6_MTase"/>
</dbReference>
<dbReference type="GO" id="GO:0032259">
    <property type="term" value="P:methylation"/>
    <property type="evidence" value="ECO:0007669"/>
    <property type="project" value="UniProtKB-KW"/>
</dbReference>
<dbReference type="SUPFAM" id="SSF82199">
    <property type="entry name" value="SET domain"/>
    <property type="match status" value="1"/>
</dbReference>
<sequence>MLLGLSYTPSIKLNFLSLSQPKVDESNEFLPWLERKAGAEISSALSIGKSAYGTVLFASKSITRWRLRFEGSQLAPDNLVPGLKDLLSDGVGDAAKLATVVLFEQRMGNVDCCSSLIYYVVERLFLWSLRFLFMKDSGWAPYIRRLPRLEMHCTALKNFPEMSKSITYKDFMHTYALVTSRAWGSTKGYSLIPFADLLNHGGTSESIVLSDDDKYFSEILSLALCVIADRNYAPVCMDGTWKHPLGQFVTMVMLQKWLFKVVLIRYGKFSSATLLLDFGITLSYNIHDQVQIQVNISHHDVLCEMEWELLKRHHRPISNDVNGFDSSMDSFTIKEFRSDSGKGKGIPQSLCAFARVLCCASPQELSDLAKEVAEHDGRLARHPLTNRGREIEAHQILLSKLTELAEDCDASIKTAIDDDIGFAIPPKTRERGDISLQGTQSNRAFATLKSGLNEIMDLCGDQ</sequence>
<dbReference type="GO" id="GO:0016279">
    <property type="term" value="F:protein-lysine N-methyltransferase activity"/>
    <property type="evidence" value="ECO:0007669"/>
    <property type="project" value="TreeGrafter"/>
</dbReference>
<dbReference type="EMBL" id="RDQH01000327">
    <property type="protein sequence ID" value="RXI09047.1"/>
    <property type="molecule type" value="Genomic_DNA"/>
</dbReference>
<name>A0A498KNC4_MALDO</name>
<accession>A0A498KNC4</accession>
<dbReference type="InterPro" id="IPR046341">
    <property type="entry name" value="SET_dom_sf"/>
</dbReference>
<protein>
    <submittedName>
        <fullName evidence="4">Uncharacterized protein</fullName>
    </submittedName>
</protein>
<proteinExistence type="predicted"/>
<comment type="caution">
    <text evidence="4">The sequence shown here is derived from an EMBL/GenBank/DDBJ whole genome shotgun (WGS) entry which is preliminary data.</text>
</comment>
<dbReference type="PANTHER" id="PTHR13271:SF134">
    <property type="entry name" value="OS01G0976450 PROTEIN"/>
    <property type="match status" value="1"/>
</dbReference>
<dbReference type="Proteomes" id="UP000290289">
    <property type="component" value="Chromosome 1"/>
</dbReference>
<keyword evidence="3" id="KW-0949">S-adenosyl-L-methionine</keyword>
<evidence type="ECO:0000313" key="5">
    <source>
        <dbReference type="Proteomes" id="UP000290289"/>
    </source>
</evidence>
<organism evidence="4 5">
    <name type="scientific">Malus domestica</name>
    <name type="common">Apple</name>
    <name type="synonym">Pyrus malus</name>
    <dbReference type="NCBI Taxonomy" id="3750"/>
    <lineage>
        <taxon>Eukaryota</taxon>
        <taxon>Viridiplantae</taxon>
        <taxon>Streptophyta</taxon>
        <taxon>Embryophyta</taxon>
        <taxon>Tracheophyta</taxon>
        <taxon>Spermatophyta</taxon>
        <taxon>Magnoliopsida</taxon>
        <taxon>eudicotyledons</taxon>
        <taxon>Gunneridae</taxon>
        <taxon>Pentapetalae</taxon>
        <taxon>rosids</taxon>
        <taxon>fabids</taxon>
        <taxon>Rosales</taxon>
        <taxon>Rosaceae</taxon>
        <taxon>Amygdaloideae</taxon>
        <taxon>Maleae</taxon>
        <taxon>Malus</taxon>
    </lineage>
</organism>
<evidence type="ECO:0000256" key="3">
    <source>
        <dbReference type="ARBA" id="ARBA00022691"/>
    </source>
</evidence>
<keyword evidence="1" id="KW-0489">Methyltransferase</keyword>
<keyword evidence="2" id="KW-0808">Transferase</keyword>
<dbReference type="InterPro" id="IPR036464">
    <property type="entry name" value="Rubisco_LSMT_subst-bd_sf"/>
</dbReference>
<dbReference type="AlphaFoldDB" id="A0A498KNC4"/>
<reference evidence="4 5" key="1">
    <citation type="submission" date="2018-10" db="EMBL/GenBank/DDBJ databases">
        <title>A high-quality apple genome assembly.</title>
        <authorList>
            <person name="Hu J."/>
        </authorList>
    </citation>
    <scope>NUCLEOTIDE SEQUENCE [LARGE SCALE GENOMIC DNA]</scope>
    <source>
        <strain evidence="5">cv. HFTH1</strain>
        <tissue evidence="4">Young leaf</tissue>
    </source>
</reference>
<evidence type="ECO:0000256" key="2">
    <source>
        <dbReference type="ARBA" id="ARBA00022679"/>
    </source>
</evidence>
<dbReference type="Gene3D" id="3.90.1420.10">
    <property type="entry name" value="Rubisco LSMT, substrate-binding domain"/>
    <property type="match status" value="1"/>
</dbReference>
<evidence type="ECO:0000313" key="4">
    <source>
        <dbReference type="EMBL" id="RXI09047.1"/>
    </source>
</evidence>
<dbReference type="Gene3D" id="3.90.1410.10">
    <property type="entry name" value="set domain protein methyltransferase, domain 1"/>
    <property type="match status" value="1"/>
</dbReference>